<protein>
    <submittedName>
        <fullName evidence="6">Amino acid adenylation domain-containing protein</fullName>
    </submittedName>
</protein>
<dbReference type="PANTHER" id="PTHR45527">
    <property type="entry name" value="NONRIBOSOMAL PEPTIDE SYNTHETASE"/>
    <property type="match status" value="1"/>
</dbReference>
<evidence type="ECO:0000256" key="1">
    <source>
        <dbReference type="ARBA" id="ARBA00001957"/>
    </source>
</evidence>
<feature type="region of interest" description="Disordered" evidence="4">
    <location>
        <begin position="495"/>
        <end position="519"/>
    </location>
</feature>
<dbReference type="Gene3D" id="3.30.559.30">
    <property type="entry name" value="Nonribosomal peptide synthetase, condensation domain"/>
    <property type="match status" value="1"/>
</dbReference>
<dbReference type="InterPro" id="IPR000873">
    <property type="entry name" value="AMP-dep_synth/lig_dom"/>
</dbReference>
<sequence>MSDLCVHQLIEAQAARTPDAPAIFSAEGVLTFRQLDDRASALAARLAARGVRPEVRVGVAVEQRAARWLVTVLAVWKAGGVYLPLDPSLPPKVVAGMLADADAELVLRDDPEREFEGSGFEVVDLADLADLTGPADRPAAPVLWPANLAYCFFTSGSTGRPKAVGISHASLIGHATAIRAELGMRADDRFLQFTSMHIDASLEEVLPAWLAGAAVVLPDMARPTSVELTELIAAREATMVSLPSNYWHQWTDDLVAGIVSLPASLRTVFAGGDKMRMDRLAAWLEVVGSRPVGFVADYGPTETTISCTTYRPDPADLPDIGLVPIGRPLPGVTLHLLDEDLRPVPDGEPGDVWIAGFGLARGYLGAPSTTADRFWPNPFGPPGSRMYQTGDRASLLPDGNIQFLGRSDRQVKIRGFRVEPGQVENEVRACAGVHDAVVVTADDPVSGNRLIAYVEGEQTPEADAALRAELAERLTAVMVPQTVVWMDRMPRSPLNGKVVPSQLPPPPAPADADESESVTSPGLEGVVARLVADVLGRPAGAEEDFFAAGGDSLRGLQLLSGIAQATGAALTFNRLRSAPTVTALAAVVKGTRRQDASGGIAAAAGEHGEWRPASRGQAALWYLDQLQQGAATYAVPLGYWISGPLDFARMDAALTALVERHEALRTTLADRDGRVWSRLRPPEPVRTAVVSAAGHADAVRLAEAEAARPFDLSAGPLLRSSCYRVGDEEHLWLLDVHHSAFDAWSLGVFWREFAALYQDRPLPAPSIRFADYVAWQENWLGSEEADAQRQYWTEQLDGGAPAPEPGKPTGAEGQSGFAIPLGLAGVELDAVERVAGACGSTRFGVLLAGFLAALHRMPGGADDVVVGVPMAGRVRPGTEDLVGYLVNTVPLRMRFAPGMRFRELVERTDAELAEALSRQDLPFAEMVGGLDRGGDAAGNPVFQTMFVFESTPMDGGGEIAGLEIAEQQLHSGTAKVALTCTLRTDGGTLTGEVEYADRRFDRPSADRWQDGLVTLLEAALADPSASLAELPLLPAESAAAQMAAINAGHEDRAAAETLLHDGFAAALARDPDAVAVQAWTSSVSYAELDARAEAIATALAAAGAGPESVVGVCVPRSVESIAAVLGVLRTGAGFVPLDAGYPAERLRWMAADCEMTAVVAAGTPPAGLEGLPVVDPGAPNGGEGRGAVRIHPRNTAFVYYTSGSTGRPKGVVIDHGCAASRVEWIARRYELEPGKHVVHKTPLIFDVAIWEIFSTLAAGATIELAEAGSETDVPYLAELLAEPGTVLAHFVPSMLDMYLATVPAAKYPDLACVQTSGEAVPAALLERFAAHFDVDLHNAYGQTETSEVALWTGRSWPDGGVPMGRAVNGYRLYVLDGALAPVPPGVVGELYVAGVNGLARGYLGQPELTAQRFLPHPCPVVPGERLYRTGDLSWLDDEGVLHYAGRADGQAKVRGVRVEPGEIEAVAERHPAVERAVVVVREDEPGAKEIVAYLVAPDAFVPEVADYVAGYLSQYLLPAVYVKVDALPLTPSGKVDRRALPVPTIRDREARTSASEVASLIEAEVAEVWCDLLQVSQLGRNQNFFTVGGTSLSALQLLQRIKTRFGVAISVRQFFDAPTIAGVASCLETALAAEVATLSDDDVAERLGDADGAL</sequence>
<dbReference type="RefSeq" id="WP_378302983.1">
    <property type="nucleotide sequence ID" value="NZ_JBHUKS010000006.1"/>
</dbReference>
<evidence type="ECO:0000256" key="3">
    <source>
        <dbReference type="ARBA" id="ARBA00022553"/>
    </source>
</evidence>
<feature type="domain" description="Carrier" evidence="5">
    <location>
        <begin position="518"/>
        <end position="592"/>
    </location>
</feature>
<dbReference type="Gene3D" id="3.40.50.12780">
    <property type="entry name" value="N-terminal domain of ligase-like"/>
    <property type="match status" value="2"/>
</dbReference>
<dbReference type="Proteomes" id="UP001597483">
    <property type="component" value="Unassembled WGS sequence"/>
</dbReference>
<organism evidence="6 7">
    <name type="scientific">Amycolatopsis silviterrae</name>
    <dbReference type="NCBI Taxonomy" id="1656914"/>
    <lineage>
        <taxon>Bacteria</taxon>
        <taxon>Bacillati</taxon>
        <taxon>Actinomycetota</taxon>
        <taxon>Actinomycetes</taxon>
        <taxon>Pseudonocardiales</taxon>
        <taxon>Pseudonocardiaceae</taxon>
        <taxon>Amycolatopsis</taxon>
    </lineage>
</organism>
<dbReference type="Pfam" id="PF00501">
    <property type="entry name" value="AMP-binding"/>
    <property type="match status" value="2"/>
</dbReference>
<dbReference type="Gene3D" id="1.10.1200.10">
    <property type="entry name" value="ACP-like"/>
    <property type="match status" value="2"/>
</dbReference>
<comment type="caution">
    <text evidence="6">The sequence shown here is derived from an EMBL/GenBank/DDBJ whole genome shotgun (WGS) entry which is preliminary data.</text>
</comment>
<dbReference type="Gene3D" id="3.30.559.10">
    <property type="entry name" value="Chloramphenicol acetyltransferase-like domain"/>
    <property type="match status" value="1"/>
</dbReference>
<dbReference type="InterPro" id="IPR006162">
    <property type="entry name" value="Ppantetheine_attach_site"/>
</dbReference>
<gene>
    <name evidence="6" type="ORF">ACFSVL_10715</name>
</gene>
<dbReference type="EMBL" id="JBHUKS010000006">
    <property type="protein sequence ID" value="MFD2467869.1"/>
    <property type="molecule type" value="Genomic_DNA"/>
</dbReference>
<keyword evidence="3" id="KW-0597">Phosphoprotein</keyword>
<dbReference type="SUPFAM" id="SSF56801">
    <property type="entry name" value="Acetyl-CoA synthetase-like"/>
    <property type="match status" value="2"/>
</dbReference>
<dbReference type="SUPFAM" id="SSF52777">
    <property type="entry name" value="CoA-dependent acyltransferases"/>
    <property type="match status" value="2"/>
</dbReference>
<dbReference type="PROSITE" id="PS00012">
    <property type="entry name" value="PHOSPHOPANTETHEINE"/>
    <property type="match status" value="1"/>
</dbReference>
<keyword evidence="2" id="KW-0596">Phosphopantetheine</keyword>
<dbReference type="InterPro" id="IPR023213">
    <property type="entry name" value="CAT-like_dom_sf"/>
</dbReference>
<name>A0ABW5H544_9PSEU</name>
<keyword evidence="7" id="KW-1185">Reference proteome</keyword>
<dbReference type="Pfam" id="PF13193">
    <property type="entry name" value="AMP-binding_C"/>
    <property type="match status" value="2"/>
</dbReference>
<dbReference type="PANTHER" id="PTHR45527:SF1">
    <property type="entry name" value="FATTY ACID SYNTHASE"/>
    <property type="match status" value="1"/>
</dbReference>
<dbReference type="Pfam" id="PF00668">
    <property type="entry name" value="Condensation"/>
    <property type="match status" value="1"/>
</dbReference>
<dbReference type="InterPro" id="IPR036736">
    <property type="entry name" value="ACP-like_sf"/>
</dbReference>
<proteinExistence type="predicted"/>
<dbReference type="Gene3D" id="3.30.300.30">
    <property type="match status" value="2"/>
</dbReference>
<evidence type="ECO:0000259" key="5">
    <source>
        <dbReference type="PROSITE" id="PS50075"/>
    </source>
</evidence>
<evidence type="ECO:0000256" key="4">
    <source>
        <dbReference type="SAM" id="MobiDB-lite"/>
    </source>
</evidence>
<dbReference type="InterPro" id="IPR020845">
    <property type="entry name" value="AMP-binding_CS"/>
</dbReference>
<dbReference type="InterPro" id="IPR025110">
    <property type="entry name" value="AMP-bd_C"/>
</dbReference>
<dbReference type="NCBIfam" id="TIGR01733">
    <property type="entry name" value="AA-adenyl-dom"/>
    <property type="match status" value="2"/>
</dbReference>
<dbReference type="InterPro" id="IPR009081">
    <property type="entry name" value="PP-bd_ACP"/>
</dbReference>
<dbReference type="PROSITE" id="PS50075">
    <property type="entry name" value="CARRIER"/>
    <property type="match status" value="2"/>
</dbReference>
<dbReference type="SUPFAM" id="SSF47336">
    <property type="entry name" value="ACP-like"/>
    <property type="match status" value="2"/>
</dbReference>
<evidence type="ECO:0000313" key="6">
    <source>
        <dbReference type="EMBL" id="MFD2467869.1"/>
    </source>
</evidence>
<dbReference type="Pfam" id="PF00550">
    <property type="entry name" value="PP-binding"/>
    <property type="match status" value="2"/>
</dbReference>
<dbReference type="InterPro" id="IPR001242">
    <property type="entry name" value="Condensation_dom"/>
</dbReference>
<comment type="cofactor">
    <cofactor evidence="1">
        <name>pantetheine 4'-phosphate</name>
        <dbReference type="ChEBI" id="CHEBI:47942"/>
    </cofactor>
</comment>
<reference evidence="7" key="1">
    <citation type="journal article" date="2019" name="Int. J. Syst. Evol. Microbiol.">
        <title>The Global Catalogue of Microorganisms (GCM) 10K type strain sequencing project: providing services to taxonomists for standard genome sequencing and annotation.</title>
        <authorList>
            <consortium name="The Broad Institute Genomics Platform"/>
            <consortium name="The Broad Institute Genome Sequencing Center for Infectious Disease"/>
            <person name="Wu L."/>
            <person name="Ma J."/>
        </authorList>
    </citation>
    <scope>NUCLEOTIDE SEQUENCE [LARGE SCALE GENOMIC DNA]</scope>
    <source>
        <strain evidence="7">CGMCC 4.7641</strain>
    </source>
</reference>
<dbReference type="CDD" id="cd05930">
    <property type="entry name" value="A_NRPS"/>
    <property type="match status" value="2"/>
</dbReference>
<accession>A0ABW5H544</accession>
<feature type="domain" description="Carrier" evidence="5">
    <location>
        <begin position="1556"/>
        <end position="1631"/>
    </location>
</feature>
<evidence type="ECO:0000313" key="7">
    <source>
        <dbReference type="Proteomes" id="UP001597483"/>
    </source>
</evidence>
<dbReference type="CDD" id="cd19531">
    <property type="entry name" value="LCL_NRPS-like"/>
    <property type="match status" value="1"/>
</dbReference>
<evidence type="ECO:0000256" key="2">
    <source>
        <dbReference type="ARBA" id="ARBA00022450"/>
    </source>
</evidence>
<dbReference type="InterPro" id="IPR045851">
    <property type="entry name" value="AMP-bd_C_sf"/>
</dbReference>
<dbReference type="PROSITE" id="PS00455">
    <property type="entry name" value="AMP_BINDING"/>
    <property type="match status" value="1"/>
</dbReference>
<dbReference type="InterPro" id="IPR020806">
    <property type="entry name" value="PKS_PP-bd"/>
</dbReference>
<dbReference type="SMART" id="SM00823">
    <property type="entry name" value="PKS_PP"/>
    <property type="match status" value="2"/>
</dbReference>
<dbReference type="InterPro" id="IPR010071">
    <property type="entry name" value="AA_adenyl_dom"/>
</dbReference>
<dbReference type="InterPro" id="IPR042099">
    <property type="entry name" value="ANL_N_sf"/>
</dbReference>